<evidence type="ECO:0000313" key="5">
    <source>
        <dbReference type="Proteomes" id="UP001595896"/>
    </source>
</evidence>
<feature type="signal peptide" evidence="2">
    <location>
        <begin position="1"/>
        <end position="19"/>
    </location>
</feature>
<accession>A0ABV9NXI0</accession>
<dbReference type="EMBL" id="JBHSGK010000007">
    <property type="protein sequence ID" value="MFC4736639.1"/>
    <property type="molecule type" value="Genomic_DNA"/>
</dbReference>
<dbReference type="CDD" id="cd15482">
    <property type="entry name" value="Sialidase_non-viral"/>
    <property type="match status" value="1"/>
</dbReference>
<dbReference type="InterPro" id="IPR054817">
    <property type="entry name" value="Glycosyl_F510_1955-like"/>
</dbReference>
<dbReference type="RefSeq" id="WP_377909275.1">
    <property type="nucleotide sequence ID" value="NZ_JBHSGK010000007.1"/>
</dbReference>
<keyword evidence="2" id="KW-0732">Signal</keyword>
<proteinExistence type="predicted"/>
<dbReference type="PANTHER" id="PTHR43739">
    <property type="entry name" value="XYLOGLUCANASE (EUROFUNG)"/>
    <property type="match status" value="1"/>
</dbReference>
<reference evidence="5" key="1">
    <citation type="journal article" date="2019" name="Int. J. Syst. Evol. Microbiol.">
        <title>The Global Catalogue of Microorganisms (GCM) 10K type strain sequencing project: providing services to taxonomists for standard genome sequencing and annotation.</title>
        <authorList>
            <consortium name="The Broad Institute Genomics Platform"/>
            <consortium name="The Broad Institute Genome Sequencing Center for Infectious Disease"/>
            <person name="Wu L."/>
            <person name="Ma J."/>
        </authorList>
    </citation>
    <scope>NUCLEOTIDE SEQUENCE [LARGE SCALE GENOMIC DNA]</scope>
    <source>
        <strain evidence="5">JCM 12165</strain>
    </source>
</reference>
<feature type="chain" id="PRO_5045338036" evidence="2">
    <location>
        <begin position="20"/>
        <end position="298"/>
    </location>
</feature>
<evidence type="ECO:0000259" key="3">
    <source>
        <dbReference type="Pfam" id="PF15902"/>
    </source>
</evidence>
<dbReference type="InterPro" id="IPR015943">
    <property type="entry name" value="WD40/YVTN_repeat-like_dom_sf"/>
</dbReference>
<keyword evidence="5" id="KW-1185">Reference proteome</keyword>
<comment type="caution">
    <text evidence="4">The sequence shown here is derived from an EMBL/GenBank/DDBJ whole genome shotgun (WGS) entry which is preliminary data.</text>
</comment>
<evidence type="ECO:0000256" key="2">
    <source>
        <dbReference type="SAM" id="SignalP"/>
    </source>
</evidence>
<keyword evidence="1" id="KW-0677">Repeat</keyword>
<dbReference type="PROSITE" id="PS51257">
    <property type="entry name" value="PROKAR_LIPOPROTEIN"/>
    <property type="match status" value="1"/>
</dbReference>
<organism evidence="4 5">
    <name type="scientific">Bacillus daqingensis</name>
    <dbReference type="NCBI Taxonomy" id="872396"/>
    <lineage>
        <taxon>Bacteria</taxon>
        <taxon>Bacillati</taxon>
        <taxon>Bacillota</taxon>
        <taxon>Bacilli</taxon>
        <taxon>Bacillales</taxon>
        <taxon>Bacillaceae</taxon>
        <taxon>Bacillus</taxon>
    </lineage>
</organism>
<dbReference type="InterPro" id="IPR052025">
    <property type="entry name" value="Xyloglucanase_GH74"/>
</dbReference>
<evidence type="ECO:0000256" key="1">
    <source>
        <dbReference type="ARBA" id="ARBA00022737"/>
    </source>
</evidence>
<dbReference type="PANTHER" id="PTHR43739:SF5">
    <property type="entry name" value="EXO-ALPHA-SIALIDASE"/>
    <property type="match status" value="1"/>
</dbReference>
<dbReference type="NCBIfam" id="NF045728">
    <property type="entry name" value="glycosyl_F510_1955"/>
    <property type="match status" value="1"/>
</dbReference>
<name>A0ABV9NXI0_9BACI</name>
<dbReference type="Pfam" id="PF15902">
    <property type="entry name" value="Sortilin-Vps10"/>
    <property type="match status" value="1"/>
</dbReference>
<dbReference type="InterPro" id="IPR031778">
    <property type="entry name" value="Sortilin_N"/>
</dbReference>
<sequence length="298" mass="32325">MKKTAAAALLLLAGGCSQAAGHEVDTFEHIHGLEFDREQADTLHVSTHHGVKTIDQDGVWRDPAEHEEQHDLMGFTLLEDNTMVSSGHPSHDSDLQDPIGFIRSTDSGASWEQTALEGEVDFHLMDVNRGDENRLYGINAADSAFYRSEDGGLEWDRLDASNLPEQYPDLISLVSNPENPDHLLISGRGGIYASTDAGDSWEAVDQARVMVSAAASSSGLYAYTADAEGGSLMMSEDFGESWNDVDLTLDDDVVLHIAPHPEEDGKLAVGTAEEDVYVTDDGGQSWIQLAEQGQPVEK</sequence>
<dbReference type="SUPFAM" id="SSF110296">
    <property type="entry name" value="Oligoxyloglucan reducing end-specific cellobiohydrolase"/>
    <property type="match status" value="1"/>
</dbReference>
<feature type="domain" description="Sortilin N-terminal" evidence="3">
    <location>
        <begin position="102"/>
        <end position="212"/>
    </location>
</feature>
<dbReference type="Gene3D" id="2.130.10.10">
    <property type="entry name" value="YVTN repeat-like/Quinoprotein amine dehydrogenase"/>
    <property type="match status" value="2"/>
</dbReference>
<gene>
    <name evidence="4" type="ORF">ACFO4L_08605</name>
</gene>
<evidence type="ECO:0000313" key="4">
    <source>
        <dbReference type="EMBL" id="MFC4736639.1"/>
    </source>
</evidence>
<protein>
    <submittedName>
        <fullName evidence="4">F510_1955 family glycosylhydrolase</fullName>
    </submittedName>
</protein>
<dbReference type="Proteomes" id="UP001595896">
    <property type="component" value="Unassembled WGS sequence"/>
</dbReference>